<feature type="transmembrane region" description="Helical" evidence="1">
    <location>
        <begin position="157"/>
        <end position="174"/>
    </location>
</feature>
<comment type="caution">
    <text evidence="2">The sequence shown here is derived from an EMBL/GenBank/DDBJ whole genome shotgun (WGS) entry which is preliminary data.</text>
</comment>
<evidence type="ECO:0000313" key="2">
    <source>
        <dbReference type="EMBL" id="MFC4264278.1"/>
    </source>
</evidence>
<gene>
    <name evidence="2" type="ORF">ACFOW9_01530</name>
</gene>
<evidence type="ECO:0008006" key="4">
    <source>
        <dbReference type="Google" id="ProtNLM"/>
    </source>
</evidence>
<evidence type="ECO:0000313" key="3">
    <source>
        <dbReference type="Proteomes" id="UP001595773"/>
    </source>
</evidence>
<feature type="transmembrane region" description="Helical" evidence="1">
    <location>
        <begin position="411"/>
        <end position="432"/>
    </location>
</feature>
<feature type="transmembrane region" description="Helical" evidence="1">
    <location>
        <begin position="316"/>
        <end position="336"/>
    </location>
</feature>
<feature type="transmembrane region" description="Helical" evidence="1">
    <location>
        <begin position="221"/>
        <end position="244"/>
    </location>
</feature>
<accession>A0ABV8QX77</accession>
<keyword evidence="3" id="KW-1185">Reference proteome</keyword>
<keyword evidence="1" id="KW-1133">Transmembrane helix</keyword>
<keyword evidence="1" id="KW-0812">Transmembrane</keyword>
<protein>
    <recommendedName>
        <fullName evidence="4">Glycosyltransferase RgtA/B/C/D-like domain-containing protein</fullName>
    </recommendedName>
</protein>
<feature type="transmembrane region" description="Helical" evidence="1">
    <location>
        <begin position="282"/>
        <end position="304"/>
    </location>
</feature>
<dbReference type="Proteomes" id="UP001595773">
    <property type="component" value="Unassembled WGS sequence"/>
</dbReference>
<keyword evidence="1" id="KW-0472">Membrane</keyword>
<name>A0ABV8QX77_9MICC</name>
<reference evidence="3" key="1">
    <citation type="journal article" date="2019" name="Int. J. Syst. Evol. Microbiol.">
        <title>The Global Catalogue of Microorganisms (GCM) 10K type strain sequencing project: providing services to taxonomists for standard genome sequencing and annotation.</title>
        <authorList>
            <consortium name="The Broad Institute Genomics Platform"/>
            <consortium name="The Broad Institute Genome Sequencing Center for Infectious Disease"/>
            <person name="Wu L."/>
            <person name="Ma J."/>
        </authorList>
    </citation>
    <scope>NUCLEOTIDE SEQUENCE [LARGE SCALE GENOMIC DNA]</scope>
    <source>
        <strain evidence="3">CGMCC 1.10698</strain>
    </source>
</reference>
<sequence length="527" mass="55849">MNRQHREGSVDKVRSVASRFQPPPTLELLIAVIAAVAFVTRLLPLLLTGTLGGFRGYDDGVHYAAGVHLIAGSLPYRDYVLVHPPGIALLMAPFALLGHLLSDTAGMGAARVLFVLIGTLNTVLIGVLLKKLGYLAVIVGAGLYALWSVATIAERSVMLTPILNVCVLAALLALRSGRRPPRRAVALAAVFLGLALCFKLWAVLPILVIGILVAVRFGPLLLLRFALVGAAVCTAVMGPFFVLAPGAMFTDVILAQLARTDGAGKPLMYRLRDFFGADAPDFLILAVSSLGVVCIVATVYTGLAGRRRLRAWGDEVWWALLAVVISAVLLTSDSFFDHYPNFVAPHLALCLGVAADAGAGVLSRRSHVRLSRPRMNLTVALAVVVSVVLLASTGVRGFVLEPEPLSNVNSALLVAAARPYDCIFFTYAYMGVASDSLSRSMQHGCGSVVDVGGTRMVDGLQSAGPGTTLTRGMSAQELQVSQLKVAQAAVVRSPFLYYGMSAGAVEELRSDFVLTASSGTFQVWARR</sequence>
<evidence type="ECO:0000256" key="1">
    <source>
        <dbReference type="SAM" id="Phobius"/>
    </source>
</evidence>
<feature type="transmembrane region" description="Helical" evidence="1">
    <location>
        <begin position="82"/>
        <end position="101"/>
    </location>
</feature>
<feature type="transmembrane region" description="Helical" evidence="1">
    <location>
        <begin position="186"/>
        <end position="214"/>
    </location>
</feature>
<proteinExistence type="predicted"/>
<dbReference type="EMBL" id="JBHSCQ010000004">
    <property type="protein sequence ID" value="MFC4264278.1"/>
    <property type="molecule type" value="Genomic_DNA"/>
</dbReference>
<feature type="transmembrane region" description="Helical" evidence="1">
    <location>
        <begin position="342"/>
        <end position="363"/>
    </location>
</feature>
<dbReference type="RefSeq" id="WP_230067933.1">
    <property type="nucleotide sequence ID" value="NZ_BAABLL010000001.1"/>
</dbReference>
<feature type="transmembrane region" description="Helical" evidence="1">
    <location>
        <begin position="375"/>
        <end position="399"/>
    </location>
</feature>
<feature type="transmembrane region" description="Helical" evidence="1">
    <location>
        <begin position="28"/>
        <end position="47"/>
    </location>
</feature>
<organism evidence="2 3">
    <name type="scientific">Arthrobacter cryoconiti</name>
    <dbReference type="NCBI Taxonomy" id="748907"/>
    <lineage>
        <taxon>Bacteria</taxon>
        <taxon>Bacillati</taxon>
        <taxon>Actinomycetota</taxon>
        <taxon>Actinomycetes</taxon>
        <taxon>Micrococcales</taxon>
        <taxon>Micrococcaceae</taxon>
        <taxon>Arthrobacter</taxon>
    </lineage>
</organism>
<feature type="transmembrane region" description="Helical" evidence="1">
    <location>
        <begin position="108"/>
        <end position="126"/>
    </location>
</feature>
<feature type="transmembrane region" description="Helical" evidence="1">
    <location>
        <begin position="132"/>
        <end position="150"/>
    </location>
</feature>